<dbReference type="GO" id="GO:0005829">
    <property type="term" value="C:cytosol"/>
    <property type="evidence" value="ECO:0007669"/>
    <property type="project" value="TreeGrafter"/>
</dbReference>
<evidence type="ECO:0000256" key="3">
    <source>
        <dbReference type="ARBA" id="ARBA00023141"/>
    </source>
</evidence>
<gene>
    <name evidence="5" type="primary">aroE</name>
    <name evidence="5" type="ORF">E4P47_06670</name>
</gene>
<dbReference type="Gene3D" id="3.40.50.10860">
    <property type="entry name" value="Leucine Dehydrogenase, chain A, domain 1"/>
    <property type="match status" value="1"/>
</dbReference>
<name>A0A4Y8WQC5_9PORP</name>
<dbReference type="EMBL" id="SPNC01000100">
    <property type="protein sequence ID" value="TFH94633.1"/>
    <property type="molecule type" value="Genomic_DNA"/>
</dbReference>
<dbReference type="PANTHER" id="PTHR21089">
    <property type="entry name" value="SHIKIMATE DEHYDROGENASE"/>
    <property type="match status" value="1"/>
</dbReference>
<dbReference type="Proteomes" id="UP000297225">
    <property type="component" value="Unassembled WGS sequence"/>
</dbReference>
<keyword evidence="6" id="KW-1185">Reference proteome</keyword>
<accession>A0A4Y8WQC5</accession>
<comment type="pathway">
    <text evidence="1">Metabolic intermediate biosynthesis; chorismate biosynthesis; chorismate from D-erythrose 4-phosphate and phosphoenolpyruvate: step 4/7.</text>
</comment>
<organism evidence="5 6">
    <name type="scientific">Porphyromonas levii</name>
    <dbReference type="NCBI Taxonomy" id="28114"/>
    <lineage>
        <taxon>Bacteria</taxon>
        <taxon>Pseudomonadati</taxon>
        <taxon>Bacteroidota</taxon>
        <taxon>Bacteroidia</taxon>
        <taxon>Bacteroidales</taxon>
        <taxon>Porphyromonadaceae</taxon>
        <taxon>Porphyromonas</taxon>
    </lineage>
</organism>
<dbReference type="SUPFAM" id="SSF53223">
    <property type="entry name" value="Aminoacid dehydrogenase-like, N-terminal domain"/>
    <property type="match status" value="1"/>
</dbReference>
<evidence type="ECO:0000313" key="5">
    <source>
        <dbReference type="EMBL" id="TFH94633.1"/>
    </source>
</evidence>
<comment type="caution">
    <text evidence="5">The sequence shown here is derived from an EMBL/GenBank/DDBJ whole genome shotgun (WGS) entry which is preliminary data.</text>
</comment>
<dbReference type="PANTHER" id="PTHR21089:SF1">
    <property type="entry name" value="BIFUNCTIONAL 3-DEHYDROQUINATE DEHYDRATASE_SHIKIMATE DEHYDROGENASE, CHLOROPLASTIC"/>
    <property type="match status" value="1"/>
</dbReference>
<dbReference type="InterPro" id="IPR046346">
    <property type="entry name" value="Aminoacid_DH-like_N_sf"/>
</dbReference>
<keyword evidence="3" id="KW-0028">Amino-acid biosynthesis</keyword>
<evidence type="ECO:0000259" key="4">
    <source>
        <dbReference type="Pfam" id="PF08501"/>
    </source>
</evidence>
<evidence type="ECO:0000313" key="6">
    <source>
        <dbReference type="Proteomes" id="UP000297225"/>
    </source>
</evidence>
<dbReference type="GO" id="GO:0009073">
    <property type="term" value="P:aromatic amino acid family biosynthetic process"/>
    <property type="evidence" value="ECO:0007669"/>
    <property type="project" value="UniProtKB-KW"/>
</dbReference>
<dbReference type="InterPro" id="IPR036291">
    <property type="entry name" value="NAD(P)-bd_dom_sf"/>
</dbReference>
<feature type="domain" description="Shikimate dehydrogenase substrate binding N-terminal" evidence="4">
    <location>
        <begin position="9"/>
        <end position="91"/>
    </location>
</feature>
<keyword evidence="2 5" id="KW-0560">Oxidoreductase</keyword>
<dbReference type="GO" id="GO:0019632">
    <property type="term" value="P:shikimate metabolic process"/>
    <property type="evidence" value="ECO:0007669"/>
    <property type="project" value="TreeGrafter"/>
</dbReference>
<dbReference type="SUPFAM" id="SSF51735">
    <property type="entry name" value="NAD(P)-binding Rossmann-fold domains"/>
    <property type="match status" value="1"/>
</dbReference>
<evidence type="ECO:0000256" key="2">
    <source>
        <dbReference type="ARBA" id="ARBA00023002"/>
    </source>
</evidence>
<dbReference type="STRING" id="1122973.GCA_000379925_01082"/>
<dbReference type="InterPro" id="IPR022893">
    <property type="entry name" value="Shikimate_DH_fam"/>
</dbReference>
<dbReference type="GO" id="GO:0009423">
    <property type="term" value="P:chorismate biosynthetic process"/>
    <property type="evidence" value="ECO:0007669"/>
    <property type="project" value="TreeGrafter"/>
</dbReference>
<dbReference type="GO" id="GO:0004764">
    <property type="term" value="F:shikimate 3-dehydrogenase (NADP+) activity"/>
    <property type="evidence" value="ECO:0007669"/>
    <property type="project" value="UniProtKB-EC"/>
</dbReference>
<dbReference type="GO" id="GO:0050661">
    <property type="term" value="F:NADP binding"/>
    <property type="evidence" value="ECO:0007669"/>
    <property type="project" value="TreeGrafter"/>
</dbReference>
<dbReference type="EC" id="1.1.1.25" evidence="5"/>
<dbReference type="InterPro" id="IPR013708">
    <property type="entry name" value="Shikimate_DH-bd_N"/>
</dbReference>
<dbReference type="OrthoDB" id="9792692at2"/>
<evidence type="ECO:0000256" key="1">
    <source>
        <dbReference type="ARBA" id="ARBA00004871"/>
    </source>
</evidence>
<dbReference type="AlphaFoldDB" id="A0A4Y8WQC5"/>
<sequence length="245" mass="26651">MRVTRKYGLIGKGISYSRSPEIWQELWQKEGVGDCSFEIIDTDNPQSIIQQFRLDPSWYGLMVTTPYKETVLPLLDTLSIEAQEVGAVNAIAKSNGSLIGYNTDIAGFLAPLEGYLLEGNALVLGSGGASKAVRYALKSIGMNVAIVSRSPREGELSYNEVTTSYLASTRIIVNATPLGGPLFPDRCPDIPYSALTDKHILYDLSYLPPLRFLSVAPATCIKINGEDMLRAQAGVANGIFQRLGK</sequence>
<keyword evidence="3" id="KW-0057">Aromatic amino acid biosynthesis</keyword>
<protein>
    <submittedName>
        <fullName evidence="5">Shikimate dehydrogenase</fullName>
        <ecNumber evidence="5">1.1.1.25</ecNumber>
    </submittedName>
</protein>
<dbReference type="Pfam" id="PF08501">
    <property type="entry name" value="Shikimate_dh_N"/>
    <property type="match status" value="1"/>
</dbReference>
<proteinExistence type="predicted"/>
<reference evidence="5 6" key="1">
    <citation type="submission" date="2019-03" db="EMBL/GenBank/DDBJ databases">
        <title>Porphyromonas levii Isolated from the Uterus of Dairy Cows.</title>
        <authorList>
            <person name="Francis A.M."/>
        </authorList>
    </citation>
    <scope>NUCLEOTIDE SEQUENCE [LARGE SCALE GENOMIC DNA]</scope>
    <source>
        <strain evidence="5 6">AF5678</strain>
    </source>
</reference>
<dbReference type="Gene3D" id="3.40.50.720">
    <property type="entry name" value="NAD(P)-binding Rossmann-like Domain"/>
    <property type="match status" value="1"/>
</dbReference>